<dbReference type="EMBL" id="JBHTIB010000012">
    <property type="protein sequence ID" value="MFD0836296.1"/>
    <property type="molecule type" value="Genomic_DNA"/>
</dbReference>
<protein>
    <submittedName>
        <fullName evidence="1">Uncharacterized protein</fullName>
    </submittedName>
</protein>
<comment type="caution">
    <text evidence="1">The sequence shown here is derived from an EMBL/GenBank/DDBJ whole genome shotgun (WGS) entry which is preliminary data.</text>
</comment>
<keyword evidence="2" id="KW-1185">Reference proteome</keyword>
<proteinExistence type="predicted"/>
<organism evidence="1 2">
    <name type="scientific">Mariniflexile aquimaris</name>
    <dbReference type="NCBI Taxonomy" id="881009"/>
    <lineage>
        <taxon>Bacteria</taxon>
        <taxon>Pseudomonadati</taxon>
        <taxon>Bacteroidota</taxon>
        <taxon>Flavobacteriia</taxon>
        <taxon>Flavobacteriales</taxon>
        <taxon>Flavobacteriaceae</taxon>
        <taxon>Mariniflexile</taxon>
    </lineage>
</organism>
<dbReference type="Proteomes" id="UP001597011">
    <property type="component" value="Unassembled WGS sequence"/>
</dbReference>
<reference evidence="2" key="1">
    <citation type="journal article" date="2019" name="Int. J. Syst. Evol. Microbiol.">
        <title>The Global Catalogue of Microorganisms (GCM) 10K type strain sequencing project: providing services to taxonomists for standard genome sequencing and annotation.</title>
        <authorList>
            <consortium name="The Broad Institute Genomics Platform"/>
            <consortium name="The Broad Institute Genome Sequencing Center for Infectious Disease"/>
            <person name="Wu L."/>
            <person name="Ma J."/>
        </authorList>
    </citation>
    <scope>NUCLEOTIDE SEQUENCE [LARGE SCALE GENOMIC DNA]</scope>
    <source>
        <strain evidence="2">CCUG 60529</strain>
    </source>
</reference>
<gene>
    <name evidence="1" type="ORF">ACFQ0I_11000</name>
</gene>
<accession>A0ABW3BTA1</accession>
<name>A0ABW3BTA1_9FLAO</name>
<evidence type="ECO:0000313" key="1">
    <source>
        <dbReference type="EMBL" id="MFD0836296.1"/>
    </source>
</evidence>
<evidence type="ECO:0000313" key="2">
    <source>
        <dbReference type="Proteomes" id="UP001597011"/>
    </source>
</evidence>
<sequence>MNIIEYISLKIPRIAYMEYLKVKRKSKAFNKKQTDKALIINCSNPEIYHRYFYGLIKFFSIEGYTIYFPTFNFKYFKHNVHTKYKSPWNQHQLIYQEGLICLEEAPNKSKNSIELNENNLNPDYFTCYFKTDIIKTNSYHIPISMHPKFYNNNYWDKEVSYLSKRKRSIFMVGNFGSAFYSGYSATPFNSDGRIEVFQHLNKEKILREFNTRIEFDDFLKSNDDDNVCIILDSNKIRIDISELREVLNNFYFYLALPGSVMPFSHNIIEALSVGSILIIHEEYAKMMSPELKHLKNAIIYNDLEDLTNKINLAYNLNEKELFYLRDKAKEYYNLHLTPKAVVNKIVTGNYDMMYLLAEHLSVDILEKNLKNEG</sequence>
<dbReference type="RefSeq" id="WP_379942233.1">
    <property type="nucleotide sequence ID" value="NZ_JBHTIB010000012.1"/>
</dbReference>